<dbReference type="Pfam" id="PF00392">
    <property type="entry name" value="GntR"/>
    <property type="match status" value="1"/>
</dbReference>
<dbReference type="STRING" id="1912961.BU204_01990"/>
<sequence length="273" mass="29660">MAGAILKRERVRDYLLEMIETHPPGAPLPAERVLCQRLAVSRPTLRSAVDELVHNGMLVRQHGRGTFVAPAKITQELVSDDRAMVLPQAAGTWTSRVLEFATVPAGARVGRRLRVSPAAEVFYVARQRFVDGSPMAIEYLHVPVAVAPRLSLEDLESGCLYDRLDEHGVRVHDAIQSVEPTVTNDAESELLGVPVLSPALLFERLTNDDTGRSIEYVHSLYRGDRYRIVSRLALGPTATTSGSATADAHHPGIPPGDLSARGPVRSATVGDIQ</sequence>
<dbReference type="PROSITE" id="PS50949">
    <property type="entry name" value="HTH_GNTR"/>
    <property type="match status" value="1"/>
</dbReference>
<dbReference type="EMBL" id="MSIE01000002">
    <property type="protein sequence ID" value="OLF19163.1"/>
    <property type="molecule type" value="Genomic_DNA"/>
</dbReference>
<evidence type="ECO:0000313" key="7">
    <source>
        <dbReference type="Proteomes" id="UP000185596"/>
    </source>
</evidence>
<comment type="caution">
    <text evidence="6">The sequence shown here is derived from an EMBL/GenBank/DDBJ whole genome shotgun (WGS) entry which is preliminary data.</text>
</comment>
<dbReference type="GO" id="GO:0003700">
    <property type="term" value="F:DNA-binding transcription factor activity"/>
    <property type="evidence" value="ECO:0007669"/>
    <property type="project" value="InterPro"/>
</dbReference>
<dbReference type="AlphaFoldDB" id="A0A1Q8CXT7"/>
<evidence type="ECO:0000313" key="6">
    <source>
        <dbReference type="EMBL" id="OLF19163.1"/>
    </source>
</evidence>
<dbReference type="InterPro" id="IPR050679">
    <property type="entry name" value="Bact_HTH_transcr_reg"/>
</dbReference>
<dbReference type="GO" id="GO:0045892">
    <property type="term" value="P:negative regulation of DNA-templated transcription"/>
    <property type="evidence" value="ECO:0007669"/>
    <property type="project" value="TreeGrafter"/>
</dbReference>
<evidence type="ECO:0000259" key="5">
    <source>
        <dbReference type="PROSITE" id="PS50949"/>
    </source>
</evidence>
<feature type="domain" description="HTH gntR-type" evidence="5">
    <location>
        <begin position="1"/>
        <end position="71"/>
    </location>
</feature>
<dbReference type="SMART" id="SM00345">
    <property type="entry name" value="HTH_GNTR"/>
    <property type="match status" value="1"/>
</dbReference>
<dbReference type="Gene3D" id="1.10.10.10">
    <property type="entry name" value="Winged helix-like DNA-binding domain superfamily/Winged helix DNA-binding domain"/>
    <property type="match status" value="1"/>
</dbReference>
<feature type="region of interest" description="Disordered" evidence="4">
    <location>
        <begin position="239"/>
        <end position="273"/>
    </location>
</feature>
<keyword evidence="1" id="KW-0805">Transcription regulation</keyword>
<dbReference type="Pfam" id="PF07702">
    <property type="entry name" value="UTRA"/>
    <property type="match status" value="1"/>
</dbReference>
<dbReference type="SUPFAM" id="SSF46785">
    <property type="entry name" value="Winged helix' DNA-binding domain"/>
    <property type="match status" value="1"/>
</dbReference>
<dbReference type="CDD" id="cd07377">
    <property type="entry name" value="WHTH_GntR"/>
    <property type="match status" value="1"/>
</dbReference>
<dbReference type="Gene3D" id="3.40.1410.10">
    <property type="entry name" value="Chorismate lyase-like"/>
    <property type="match status" value="1"/>
</dbReference>
<dbReference type="Proteomes" id="UP000185596">
    <property type="component" value="Unassembled WGS sequence"/>
</dbReference>
<keyword evidence="2" id="KW-0238">DNA-binding</keyword>
<protein>
    <submittedName>
        <fullName evidence="6">GntR family transcriptional regulator</fullName>
    </submittedName>
</protein>
<proteinExistence type="predicted"/>
<dbReference type="InterPro" id="IPR028978">
    <property type="entry name" value="Chorismate_lyase_/UTRA_dom_sf"/>
</dbReference>
<keyword evidence="7" id="KW-1185">Reference proteome</keyword>
<dbReference type="InterPro" id="IPR036390">
    <property type="entry name" value="WH_DNA-bd_sf"/>
</dbReference>
<evidence type="ECO:0000256" key="4">
    <source>
        <dbReference type="SAM" id="MobiDB-lite"/>
    </source>
</evidence>
<dbReference type="RefSeq" id="WP_075123765.1">
    <property type="nucleotide sequence ID" value="NZ_MSIE01000002.1"/>
</dbReference>
<dbReference type="GO" id="GO:0003677">
    <property type="term" value="F:DNA binding"/>
    <property type="evidence" value="ECO:0007669"/>
    <property type="project" value="UniProtKB-KW"/>
</dbReference>
<accession>A0A1Q8CXT7</accession>
<dbReference type="PANTHER" id="PTHR44846:SF1">
    <property type="entry name" value="MANNOSYL-D-GLYCERATE TRANSPORT_METABOLISM SYSTEM REPRESSOR MNGR-RELATED"/>
    <property type="match status" value="1"/>
</dbReference>
<reference evidence="6 7" key="1">
    <citation type="submission" date="2016-12" db="EMBL/GenBank/DDBJ databases">
        <title>The draft genome sequence of Actinophytocola sp. 11-183.</title>
        <authorList>
            <person name="Wang W."/>
            <person name="Yuan L."/>
        </authorList>
    </citation>
    <scope>NUCLEOTIDE SEQUENCE [LARGE SCALE GENOMIC DNA]</scope>
    <source>
        <strain evidence="6 7">11-183</strain>
    </source>
</reference>
<organism evidence="6 7">
    <name type="scientific">Actinophytocola xanthii</name>
    <dbReference type="NCBI Taxonomy" id="1912961"/>
    <lineage>
        <taxon>Bacteria</taxon>
        <taxon>Bacillati</taxon>
        <taxon>Actinomycetota</taxon>
        <taxon>Actinomycetes</taxon>
        <taxon>Pseudonocardiales</taxon>
        <taxon>Pseudonocardiaceae</taxon>
    </lineage>
</organism>
<evidence type="ECO:0000256" key="2">
    <source>
        <dbReference type="ARBA" id="ARBA00023125"/>
    </source>
</evidence>
<evidence type="ECO:0000256" key="1">
    <source>
        <dbReference type="ARBA" id="ARBA00023015"/>
    </source>
</evidence>
<gene>
    <name evidence="6" type="ORF">BU204_01990</name>
</gene>
<dbReference type="InterPro" id="IPR000524">
    <property type="entry name" value="Tscrpt_reg_HTH_GntR"/>
</dbReference>
<dbReference type="PANTHER" id="PTHR44846">
    <property type="entry name" value="MANNOSYL-D-GLYCERATE TRANSPORT/METABOLISM SYSTEM REPRESSOR MNGR-RELATED"/>
    <property type="match status" value="1"/>
</dbReference>
<dbReference type="PRINTS" id="PR00035">
    <property type="entry name" value="HTHGNTR"/>
</dbReference>
<name>A0A1Q8CXT7_9PSEU</name>
<evidence type="ECO:0000256" key="3">
    <source>
        <dbReference type="ARBA" id="ARBA00023163"/>
    </source>
</evidence>
<dbReference type="OrthoDB" id="8584262at2"/>
<dbReference type="SUPFAM" id="SSF64288">
    <property type="entry name" value="Chorismate lyase-like"/>
    <property type="match status" value="1"/>
</dbReference>
<dbReference type="InterPro" id="IPR036388">
    <property type="entry name" value="WH-like_DNA-bd_sf"/>
</dbReference>
<dbReference type="InterPro" id="IPR011663">
    <property type="entry name" value="UTRA"/>
</dbReference>
<dbReference type="SMART" id="SM00866">
    <property type="entry name" value="UTRA"/>
    <property type="match status" value="1"/>
</dbReference>
<keyword evidence="3" id="KW-0804">Transcription</keyword>